<dbReference type="SMART" id="SM00360">
    <property type="entry name" value="RRM"/>
    <property type="match status" value="1"/>
</dbReference>
<feature type="compositionally biased region" description="Basic and acidic residues" evidence="3">
    <location>
        <begin position="366"/>
        <end position="415"/>
    </location>
</feature>
<dbReference type="EMBL" id="CAACVS010000439">
    <property type="protein sequence ID" value="VEU42371.1"/>
    <property type="molecule type" value="Genomic_DNA"/>
</dbReference>
<keyword evidence="1 2" id="KW-0694">RNA-binding</keyword>
<feature type="domain" description="RRM" evidence="4">
    <location>
        <begin position="173"/>
        <end position="244"/>
    </location>
</feature>
<dbReference type="AlphaFoldDB" id="A0A448ZK19"/>
<dbReference type="GO" id="GO:0003729">
    <property type="term" value="F:mRNA binding"/>
    <property type="evidence" value="ECO:0007669"/>
    <property type="project" value="TreeGrafter"/>
</dbReference>
<evidence type="ECO:0000256" key="2">
    <source>
        <dbReference type="PROSITE-ProRule" id="PRU00176"/>
    </source>
</evidence>
<evidence type="ECO:0000313" key="5">
    <source>
        <dbReference type="EMBL" id="VEU42371.1"/>
    </source>
</evidence>
<dbReference type="Pfam" id="PF00076">
    <property type="entry name" value="RRM_1"/>
    <property type="match status" value="1"/>
</dbReference>
<feature type="region of interest" description="Disordered" evidence="3">
    <location>
        <begin position="242"/>
        <end position="415"/>
    </location>
</feature>
<feature type="compositionally biased region" description="Basic and acidic residues" evidence="3">
    <location>
        <begin position="35"/>
        <end position="51"/>
    </location>
</feature>
<feature type="compositionally biased region" description="Basic and acidic residues" evidence="3">
    <location>
        <begin position="247"/>
        <end position="289"/>
    </location>
</feature>
<dbReference type="PANTHER" id="PTHR48025">
    <property type="entry name" value="OS02G0815200 PROTEIN"/>
    <property type="match status" value="1"/>
</dbReference>
<protein>
    <recommendedName>
        <fullName evidence="4">RRM domain-containing protein</fullName>
    </recommendedName>
</protein>
<feature type="compositionally biased region" description="Basic and acidic residues" evidence="3">
    <location>
        <begin position="1"/>
        <end position="17"/>
    </location>
</feature>
<dbReference type="InterPro" id="IPR050502">
    <property type="entry name" value="Euk_RNA-bind_prot"/>
</dbReference>
<dbReference type="InterPro" id="IPR012677">
    <property type="entry name" value="Nucleotide-bd_a/b_plait_sf"/>
</dbReference>
<dbReference type="SUPFAM" id="SSF54928">
    <property type="entry name" value="RNA-binding domain, RBD"/>
    <property type="match status" value="1"/>
</dbReference>
<feature type="compositionally biased region" description="Low complexity" evidence="3">
    <location>
        <begin position="21"/>
        <end position="34"/>
    </location>
</feature>
<organism evidence="5 6">
    <name type="scientific">Pseudo-nitzschia multistriata</name>
    <dbReference type="NCBI Taxonomy" id="183589"/>
    <lineage>
        <taxon>Eukaryota</taxon>
        <taxon>Sar</taxon>
        <taxon>Stramenopiles</taxon>
        <taxon>Ochrophyta</taxon>
        <taxon>Bacillariophyta</taxon>
        <taxon>Bacillariophyceae</taxon>
        <taxon>Bacillariophycidae</taxon>
        <taxon>Bacillariales</taxon>
        <taxon>Bacillariaceae</taxon>
        <taxon>Pseudo-nitzschia</taxon>
    </lineage>
</organism>
<feature type="domain" description="RRM" evidence="4">
    <location>
        <begin position="63"/>
        <end position="154"/>
    </location>
</feature>
<keyword evidence="6" id="KW-1185">Reference proteome</keyword>
<feature type="region of interest" description="Disordered" evidence="3">
    <location>
        <begin position="1"/>
        <end position="60"/>
    </location>
</feature>
<evidence type="ECO:0000256" key="1">
    <source>
        <dbReference type="ARBA" id="ARBA00022884"/>
    </source>
</evidence>
<dbReference type="InterPro" id="IPR035979">
    <property type="entry name" value="RBD_domain_sf"/>
</dbReference>
<dbReference type="GO" id="GO:0005634">
    <property type="term" value="C:nucleus"/>
    <property type="evidence" value="ECO:0007669"/>
    <property type="project" value="TreeGrafter"/>
</dbReference>
<feature type="compositionally biased region" description="Basic and acidic residues" evidence="3">
    <location>
        <begin position="346"/>
        <end position="356"/>
    </location>
</feature>
<name>A0A448ZK19_9STRA</name>
<evidence type="ECO:0000259" key="4">
    <source>
        <dbReference type="PROSITE" id="PS50102"/>
    </source>
</evidence>
<evidence type="ECO:0000313" key="6">
    <source>
        <dbReference type="Proteomes" id="UP000291116"/>
    </source>
</evidence>
<reference evidence="5 6" key="1">
    <citation type="submission" date="2019-01" db="EMBL/GenBank/DDBJ databases">
        <authorList>
            <person name="Ferrante I. M."/>
        </authorList>
    </citation>
    <scope>NUCLEOTIDE SEQUENCE [LARGE SCALE GENOMIC DNA]</scope>
    <source>
        <strain evidence="5 6">B856</strain>
    </source>
</reference>
<dbReference type="PROSITE" id="PS50102">
    <property type="entry name" value="RRM"/>
    <property type="match status" value="2"/>
</dbReference>
<feature type="compositionally biased region" description="Basic and acidic residues" evidence="3">
    <location>
        <begin position="297"/>
        <end position="322"/>
    </location>
</feature>
<evidence type="ECO:0000256" key="3">
    <source>
        <dbReference type="SAM" id="MobiDB-lite"/>
    </source>
</evidence>
<dbReference type="OrthoDB" id="5970at2759"/>
<proteinExistence type="predicted"/>
<gene>
    <name evidence="5" type="ORF">PSNMU_V1.4_AUG-EV-PASAV3_0093980</name>
</gene>
<dbReference type="InterPro" id="IPR000504">
    <property type="entry name" value="RRM_dom"/>
</dbReference>
<accession>A0A448ZK19</accession>
<dbReference type="PANTHER" id="PTHR48025:SF1">
    <property type="entry name" value="RRM DOMAIN-CONTAINING PROTEIN"/>
    <property type="match status" value="1"/>
</dbReference>
<sequence>MDDRAVTSEDPVSENKDPTVGGDSADADGNANANKEAEGKESAENDGKEESTENGGVSSAAMRPIFLGNLKPNYQADDITSIFHKPLDPPGSEPGAFKPIPVERLDQKRGYCFVFLKDAENAADKDNAERYVAAISGMAVDNVSSALRAECARGDGRIKRKEDDRRKNIKPSDTLFVVNFQEETTKREDLKMLFEPFGELVRIDMKRNYAFVQFGSVDEATRAKSATNGGRLEQSVLTVEYVARQRNRNDDNGGRRGRNRRDDRGGGRYRDDRYRDDRRGRRDDFRMGDRGGSSMDYDDRGRGRDDFRGGRDDFRGGRDRSPYRGGSPGRGGDYRRRSRSRSRSPPRGDYRRDDRGGGYSRSPPRGRYDDRDRGRNDDYRDGGRGGGRYDDDQRGRSPEMYRGNDRGRDDRGYRY</sequence>
<dbReference type="CDD" id="cd00590">
    <property type="entry name" value="RRM_SF"/>
    <property type="match status" value="1"/>
</dbReference>
<dbReference type="Gene3D" id="3.30.70.330">
    <property type="match status" value="2"/>
</dbReference>
<dbReference type="Proteomes" id="UP000291116">
    <property type="component" value="Unassembled WGS sequence"/>
</dbReference>